<evidence type="ECO:0000256" key="2">
    <source>
        <dbReference type="ARBA" id="ARBA00023125"/>
    </source>
</evidence>
<gene>
    <name evidence="6" type="ORF">IEN85_22255</name>
</gene>
<dbReference type="EMBL" id="JACYFG010000055">
    <property type="protein sequence ID" value="MBD5782238.1"/>
    <property type="molecule type" value="Genomic_DNA"/>
</dbReference>
<keyword evidence="1" id="KW-0597">Phosphoprotein</keyword>
<dbReference type="InterPro" id="IPR003594">
    <property type="entry name" value="HATPase_dom"/>
</dbReference>
<dbReference type="Pfam" id="PF02518">
    <property type="entry name" value="HATPase_c"/>
    <property type="match status" value="1"/>
</dbReference>
<dbReference type="GO" id="GO:0003677">
    <property type="term" value="F:DNA binding"/>
    <property type="evidence" value="ECO:0007669"/>
    <property type="project" value="UniProtKB-KW"/>
</dbReference>
<accession>A0A927FF38</accession>
<organism evidence="6 7">
    <name type="scientific">Pelagicoccus enzymogenes</name>
    <dbReference type="NCBI Taxonomy" id="2773457"/>
    <lineage>
        <taxon>Bacteria</taxon>
        <taxon>Pseudomonadati</taxon>
        <taxon>Verrucomicrobiota</taxon>
        <taxon>Opitutia</taxon>
        <taxon>Puniceicoccales</taxon>
        <taxon>Pelagicoccaceae</taxon>
        <taxon>Pelagicoccus</taxon>
    </lineage>
</organism>
<dbReference type="PANTHER" id="PTHR43214">
    <property type="entry name" value="TWO-COMPONENT RESPONSE REGULATOR"/>
    <property type="match status" value="1"/>
</dbReference>
<dbReference type="InterPro" id="IPR039420">
    <property type="entry name" value="WalR-like"/>
</dbReference>
<evidence type="ECO:0000259" key="5">
    <source>
        <dbReference type="PROSITE" id="PS50110"/>
    </source>
</evidence>
<keyword evidence="2" id="KW-0238">DNA-binding</keyword>
<proteinExistence type="predicted"/>
<name>A0A927FF38_9BACT</name>
<dbReference type="PANTHER" id="PTHR43214:SF43">
    <property type="entry name" value="TWO-COMPONENT RESPONSE REGULATOR"/>
    <property type="match status" value="1"/>
</dbReference>
<dbReference type="CDD" id="cd06170">
    <property type="entry name" value="LuxR_C_like"/>
    <property type="match status" value="1"/>
</dbReference>
<comment type="caution">
    <text evidence="6">The sequence shown here is derived from an EMBL/GenBank/DDBJ whole genome shotgun (WGS) entry which is preliminary data.</text>
</comment>
<feature type="domain" description="HTH luxR-type" evidence="4">
    <location>
        <begin position="221"/>
        <end position="286"/>
    </location>
</feature>
<dbReference type="SMART" id="SM00421">
    <property type="entry name" value="HTH_LUXR"/>
    <property type="match status" value="1"/>
</dbReference>
<dbReference type="SUPFAM" id="SSF55874">
    <property type="entry name" value="ATPase domain of HSP90 chaperone/DNA topoisomerase II/histidine kinase"/>
    <property type="match status" value="1"/>
</dbReference>
<dbReference type="Gene3D" id="6.10.250.2870">
    <property type="match status" value="1"/>
</dbReference>
<reference evidence="6" key="1">
    <citation type="submission" date="2020-09" db="EMBL/GenBank/DDBJ databases">
        <title>Pelagicoccus enzymogenes sp. nov. with an EPS production, isolated from marine sediment.</title>
        <authorList>
            <person name="Feng X."/>
        </authorList>
    </citation>
    <scope>NUCLEOTIDE SEQUENCE</scope>
    <source>
        <strain evidence="6">NFK12</strain>
    </source>
</reference>
<protein>
    <submittedName>
        <fullName evidence="6">Response regulator</fullName>
    </submittedName>
</protein>
<feature type="domain" description="Response regulatory" evidence="5">
    <location>
        <begin position="25"/>
        <end position="205"/>
    </location>
</feature>
<dbReference type="PRINTS" id="PR00038">
    <property type="entry name" value="HTHLUXR"/>
</dbReference>
<dbReference type="PROSITE" id="PS50043">
    <property type="entry name" value="HTH_LUXR_2"/>
    <property type="match status" value="1"/>
</dbReference>
<evidence type="ECO:0000313" key="7">
    <source>
        <dbReference type="Proteomes" id="UP000622317"/>
    </source>
</evidence>
<dbReference type="RefSeq" id="WP_191619316.1">
    <property type="nucleotide sequence ID" value="NZ_JACYFG010000055.1"/>
</dbReference>
<dbReference type="InterPro" id="IPR011006">
    <property type="entry name" value="CheY-like_superfamily"/>
</dbReference>
<dbReference type="GO" id="GO:0006355">
    <property type="term" value="P:regulation of DNA-templated transcription"/>
    <property type="evidence" value="ECO:0007669"/>
    <property type="project" value="InterPro"/>
</dbReference>
<dbReference type="InterPro" id="IPR001789">
    <property type="entry name" value="Sig_transdc_resp-reg_receiver"/>
</dbReference>
<dbReference type="InterPro" id="IPR000792">
    <property type="entry name" value="Tscrpt_reg_LuxR_C"/>
</dbReference>
<dbReference type="AlphaFoldDB" id="A0A927FF38"/>
<comment type="caution">
    <text evidence="3">Lacks conserved residue(s) required for the propagation of feature annotation.</text>
</comment>
<dbReference type="GO" id="GO:0000160">
    <property type="term" value="P:phosphorelay signal transduction system"/>
    <property type="evidence" value="ECO:0007669"/>
    <property type="project" value="InterPro"/>
</dbReference>
<dbReference type="PROSITE" id="PS50110">
    <property type="entry name" value="RESPONSE_REGULATORY"/>
    <property type="match status" value="1"/>
</dbReference>
<dbReference type="InterPro" id="IPR016032">
    <property type="entry name" value="Sig_transdc_resp-reg_C-effctor"/>
</dbReference>
<evidence type="ECO:0000256" key="1">
    <source>
        <dbReference type="ARBA" id="ARBA00022553"/>
    </source>
</evidence>
<evidence type="ECO:0000259" key="4">
    <source>
        <dbReference type="PROSITE" id="PS50043"/>
    </source>
</evidence>
<sequence length="292" mass="32603">MVRTDSHNLGETTQKHIQTAHKLARTALADARDSIWNMCSQVLEKYDLSRALERIAKQLTGVTDIEIDVDVVGKRRRLPPVVENNLLRIGQEALTNACKHANPKTINVRISYQNRRLELLVSDDGIGFDIESLSPESKKSFGLPGMGGAEAIMAIRKLHPETKVIVISTYDWDEDIHRALQSGAASYILKDMPIEDIAEIVRSVFEGGSSLPPPVAKRLAEHSEREQITEREREVLAALVKGRSNKEIAVSLSISDETVKSHLKTLFQKLKVRDRTEAAIADIRHGIVHLDE</sequence>
<dbReference type="Pfam" id="PF00196">
    <property type="entry name" value="GerE"/>
    <property type="match status" value="1"/>
</dbReference>
<dbReference type="Gene3D" id="3.40.50.2300">
    <property type="match status" value="1"/>
</dbReference>
<dbReference type="InterPro" id="IPR058245">
    <property type="entry name" value="NreC/VraR/RcsB-like_REC"/>
</dbReference>
<dbReference type="SUPFAM" id="SSF52172">
    <property type="entry name" value="CheY-like"/>
    <property type="match status" value="1"/>
</dbReference>
<evidence type="ECO:0000313" key="6">
    <source>
        <dbReference type="EMBL" id="MBD5782238.1"/>
    </source>
</evidence>
<evidence type="ECO:0000256" key="3">
    <source>
        <dbReference type="PROSITE-ProRule" id="PRU00169"/>
    </source>
</evidence>
<dbReference type="Pfam" id="PF00072">
    <property type="entry name" value="Response_reg"/>
    <property type="match status" value="1"/>
</dbReference>
<dbReference type="InterPro" id="IPR036890">
    <property type="entry name" value="HATPase_C_sf"/>
</dbReference>
<dbReference type="CDD" id="cd16917">
    <property type="entry name" value="HATPase_UhpB-NarQ-NarX-like"/>
    <property type="match status" value="1"/>
</dbReference>
<dbReference type="CDD" id="cd17535">
    <property type="entry name" value="REC_NarL-like"/>
    <property type="match status" value="1"/>
</dbReference>
<keyword evidence="7" id="KW-1185">Reference proteome</keyword>
<dbReference type="Proteomes" id="UP000622317">
    <property type="component" value="Unassembled WGS sequence"/>
</dbReference>
<dbReference type="SUPFAM" id="SSF46894">
    <property type="entry name" value="C-terminal effector domain of the bipartite response regulators"/>
    <property type="match status" value="1"/>
</dbReference>